<accession>A0A0B7FL39</accession>
<evidence type="ECO:0000313" key="5">
    <source>
        <dbReference type="Proteomes" id="UP000059188"/>
    </source>
</evidence>
<dbReference type="SMART" id="SM00323">
    <property type="entry name" value="RasGAP"/>
    <property type="match status" value="1"/>
</dbReference>
<feature type="compositionally biased region" description="Polar residues" evidence="2">
    <location>
        <begin position="759"/>
        <end position="773"/>
    </location>
</feature>
<gene>
    <name evidence="4" type="ORF">RSOLAG1IB_02342</name>
</gene>
<feature type="region of interest" description="Disordered" evidence="2">
    <location>
        <begin position="43"/>
        <end position="67"/>
    </location>
</feature>
<dbReference type="GO" id="GO:0005096">
    <property type="term" value="F:GTPase activator activity"/>
    <property type="evidence" value="ECO:0007669"/>
    <property type="project" value="UniProtKB-KW"/>
</dbReference>
<evidence type="ECO:0000259" key="3">
    <source>
        <dbReference type="PROSITE" id="PS50018"/>
    </source>
</evidence>
<name>A0A0B7FL39_THACB</name>
<feature type="domain" description="Ras-GAP" evidence="3">
    <location>
        <begin position="414"/>
        <end position="616"/>
    </location>
</feature>
<dbReference type="PANTHER" id="PTHR10194">
    <property type="entry name" value="RAS GTPASE-ACTIVATING PROTEINS"/>
    <property type="match status" value="1"/>
</dbReference>
<protein>
    <submittedName>
        <fullName evidence="4">Putative Ras GTPase-activating-like protein ngap</fullName>
    </submittedName>
</protein>
<dbReference type="OrthoDB" id="775356at2759"/>
<feature type="compositionally biased region" description="Basic and acidic residues" evidence="2">
    <location>
        <begin position="47"/>
        <end position="67"/>
    </location>
</feature>
<dbReference type="PANTHER" id="PTHR10194:SF60">
    <property type="entry name" value="RAS GTPASE-ACTIVATING PROTEIN RASKOL"/>
    <property type="match status" value="1"/>
</dbReference>
<dbReference type="InterPro" id="IPR001936">
    <property type="entry name" value="RasGAP_dom"/>
</dbReference>
<organism evidence="4 5">
    <name type="scientific">Thanatephorus cucumeris (strain AG1-IB / isolate 7/3/14)</name>
    <name type="common">Lettuce bottom rot fungus</name>
    <name type="synonym">Rhizoctonia solani</name>
    <dbReference type="NCBI Taxonomy" id="1108050"/>
    <lineage>
        <taxon>Eukaryota</taxon>
        <taxon>Fungi</taxon>
        <taxon>Dikarya</taxon>
        <taxon>Basidiomycota</taxon>
        <taxon>Agaricomycotina</taxon>
        <taxon>Agaricomycetes</taxon>
        <taxon>Cantharellales</taxon>
        <taxon>Ceratobasidiaceae</taxon>
        <taxon>Rhizoctonia</taxon>
        <taxon>Rhizoctonia solani AG-1</taxon>
    </lineage>
</organism>
<feature type="region of interest" description="Disordered" evidence="2">
    <location>
        <begin position="872"/>
        <end position="913"/>
    </location>
</feature>
<dbReference type="Proteomes" id="UP000059188">
    <property type="component" value="Unassembled WGS sequence"/>
</dbReference>
<dbReference type="AlphaFoldDB" id="A0A0B7FL39"/>
<dbReference type="Gene3D" id="1.10.506.10">
    <property type="entry name" value="GTPase Activation - p120gap, domain 1"/>
    <property type="match status" value="1"/>
</dbReference>
<dbReference type="Pfam" id="PF00616">
    <property type="entry name" value="RasGAP"/>
    <property type="match status" value="1"/>
</dbReference>
<sequence>MPESGLEAQRAKLRPPPQYEREFTCTEVEMFCGMGSRGAAFRKVRKEKRESHNSRLEDPPHRLRERPSWLARPSGNLYSWKTVTCNLQDERGQATLRLYTEDQHNPITILINTCFAPHLRIVDPSLFTRQHVLVIHNYTSTNAASSSGATSTSATANEPLYLAFRSRDTLNSWLVLLRSFARPDIRPYPYPVEYAFPQHISYRIWRQLQITIFAGRKFASKHIHGAGSSDESISRDGGMTSDRWEGAFEIALNGQVVGRTGYKVLPGAAWLTERIMVTDPPMGAGIWAGSDGTGSMDSPGTGSDVGWSQGPLDTASALLEIRGLRTKPALFAPATSQVGSIPIDLGPFRRGEAVKAWWPGFSVVGDEQDGEILLEIKFDEEIVLPLESYNAMKNILVKLNYFELWHDLTKRIPIPMPVSTHLISLALYHGNLASQLSALAHAEINSTSTSPSTLFRGNSIFTRVVESAMAILGAQGFLDNSIGGVIRDMYQKKVTFETYQSNAGGPNTAAGIAEGADSMARWLQEIWDSIWRARNGCPEELRHLFYYIRTQVEARWGSSALHADLKYQAISAFLFLRFFIPALLRPEQYGLTVDPPPDGVDRSLKSLARALQSLANLNTREEFMRSIKSFNEDNVEAMIDYLAFVSTPSDRRPVVYSVPPTLSSGHSHTPHQHNVTSQSQSTELRIRTALQVRLPSMSALHRESLPVLPYMTDEARDFAVIASAVVKNAHTPSELARPLRRDIGPMNEGLENLTDRSLGVSNADTGDEQNSQVAEAVGGNECEVQEDVIQFIKACFDVQAETMRRTLPNATTQKKLGRRRRRPTKQDDNPNANTPEQTGFAAKAPLDEGSYNGPEFGAMPSAASISAVGTSAEVGGFTDPNARPDIARQPSQSTMSGTKKKRKGISFWPSSRK</sequence>
<evidence type="ECO:0000256" key="1">
    <source>
        <dbReference type="ARBA" id="ARBA00022468"/>
    </source>
</evidence>
<evidence type="ECO:0000256" key="2">
    <source>
        <dbReference type="SAM" id="MobiDB-lite"/>
    </source>
</evidence>
<feature type="region of interest" description="Disordered" evidence="2">
    <location>
        <begin position="806"/>
        <end position="860"/>
    </location>
</feature>
<dbReference type="PROSITE" id="PS50018">
    <property type="entry name" value="RAS_GTPASE_ACTIV_2"/>
    <property type="match status" value="1"/>
</dbReference>
<evidence type="ECO:0000313" key="4">
    <source>
        <dbReference type="EMBL" id="CEL57599.1"/>
    </source>
</evidence>
<proteinExistence type="predicted"/>
<dbReference type="STRING" id="1108050.A0A0B7FL39"/>
<dbReference type="InterPro" id="IPR039360">
    <property type="entry name" value="Ras_GTPase"/>
</dbReference>
<dbReference type="SUPFAM" id="SSF48350">
    <property type="entry name" value="GTPase activation domain, GAP"/>
    <property type="match status" value="1"/>
</dbReference>
<keyword evidence="5" id="KW-1185">Reference proteome</keyword>
<reference evidence="4 5" key="1">
    <citation type="submission" date="2014-11" db="EMBL/GenBank/DDBJ databases">
        <authorList>
            <person name="Wibberg Daniel"/>
        </authorList>
    </citation>
    <scope>NUCLEOTIDE SEQUENCE [LARGE SCALE GENOMIC DNA]</scope>
    <source>
        <strain evidence="4">Rhizoctonia solani AG1-IB 7/3/14</strain>
    </source>
</reference>
<dbReference type="InterPro" id="IPR008936">
    <property type="entry name" value="Rho_GTPase_activation_prot"/>
</dbReference>
<dbReference type="EMBL" id="LN679102">
    <property type="protein sequence ID" value="CEL57599.1"/>
    <property type="molecule type" value="Genomic_DNA"/>
</dbReference>
<keyword evidence="1" id="KW-0343">GTPase activation</keyword>
<feature type="region of interest" description="Disordered" evidence="2">
    <location>
        <begin position="661"/>
        <end position="682"/>
    </location>
</feature>
<feature type="region of interest" description="Disordered" evidence="2">
    <location>
        <begin position="746"/>
        <end position="773"/>
    </location>
</feature>